<dbReference type="Gene3D" id="3.30.70.1250">
    <property type="entry name" value="Phosphopentomutase"/>
    <property type="match status" value="1"/>
</dbReference>
<protein>
    <recommendedName>
        <fullName evidence="6 7">Phosphopentomutase</fullName>
        <ecNumber evidence="6 7">5.4.2.7</ecNumber>
    </recommendedName>
    <alternativeName>
        <fullName evidence="6">Phosphodeoxyribomutase</fullName>
    </alternativeName>
</protein>
<dbReference type="PANTHER" id="PTHR21110:SF0">
    <property type="entry name" value="PHOSPHOPENTOMUTASE"/>
    <property type="match status" value="1"/>
</dbReference>
<dbReference type="AlphaFoldDB" id="A0A7C6EMT7"/>
<dbReference type="GO" id="GO:0008973">
    <property type="term" value="F:phosphopentomutase activity"/>
    <property type="evidence" value="ECO:0007669"/>
    <property type="project" value="UniProtKB-UniRule"/>
</dbReference>
<dbReference type="Gene3D" id="3.40.720.10">
    <property type="entry name" value="Alkaline Phosphatase, subunit A"/>
    <property type="match status" value="1"/>
</dbReference>
<gene>
    <name evidence="6" type="primary">deoB</name>
    <name evidence="9" type="ORF">ENV70_03920</name>
</gene>
<dbReference type="GO" id="GO:0043094">
    <property type="term" value="P:metabolic compound salvage"/>
    <property type="evidence" value="ECO:0007669"/>
    <property type="project" value="UniProtKB-UniRule"/>
</dbReference>
<evidence type="ECO:0000256" key="5">
    <source>
        <dbReference type="ARBA" id="ARBA00023235"/>
    </source>
</evidence>
<dbReference type="SUPFAM" id="SSF53649">
    <property type="entry name" value="Alkaline phosphatase-like"/>
    <property type="match status" value="1"/>
</dbReference>
<dbReference type="GO" id="GO:0005829">
    <property type="term" value="C:cytosol"/>
    <property type="evidence" value="ECO:0007669"/>
    <property type="project" value="TreeGrafter"/>
</dbReference>
<dbReference type="HAMAP" id="MF_00740">
    <property type="entry name" value="Phosphopentomut"/>
    <property type="match status" value="1"/>
</dbReference>
<proteinExistence type="inferred from homology"/>
<name>A0A7C6EMT7_UNCW3</name>
<reference evidence="9" key="1">
    <citation type="journal article" date="2020" name="mSystems">
        <title>Genome- and Community-Level Interaction Insights into Carbon Utilization and Element Cycling Functions of Hydrothermarchaeota in Hydrothermal Sediment.</title>
        <authorList>
            <person name="Zhou Z."/>
            <person name="Liu Y."/>
            <person name="Xu W."/>
            <person name="Pan J."/>
            <person name="Luo Z.H."/>
            <person name="Li M."/>
        </authorList>
    </citation>
    <scope>NUCLEOTIDE SEQUENCE [LARGE SCALE GENOMIC DNA]</scope>
    <source>
        <strain evidence="9">SpSt-783</strain>
    </source>
</reference>
<accession>A0A7C6EMT7</accession>
<dbReference type="PANTHER" id="PTHR21110">
    <property type="entry name" value="PHOSPHOPENTOMUTASE"/>
    <property type="match status" value="1"/>
</dbReference>
<comment type="similarity">
    <text evidence="1 6">Belongs to the phosphopentomutase family.</text>
</comment>
<evidence type="ECO:0000256" key="1">
    <source>
        <dbReference type="ARBA" id="ARBA00010373"/>
    </source>
</evidence>
<dbReference type="GO" id="GO:0006015">
    <property type="term" value="P:5-phosphoribose 1-diphosphate biosynthetic process"/>
    <property type="evidence" value="ECO:0007669"/>
    <property type="project" value="UniProtKB-UniPathway"/>
</dbReference>
<dbReference type="GO" id="GO:0006018">
    <property type="term" value="P:2-deoxyribose 1-phosphate catabolic process"/>
    <property type="evidence" value="ECO:0007669"/>
    <property type="project" value="UniProtKB-UniRule"/>
</dbReference>
<dbReference type="GO" id="GO:0000287">
    <property type="term" value="F:magnesium ion binding"/>
    <property type="evidence" value="ECO:0007669"/>
    <property type="project" value="UniProtKB-UniRule"/>
</dbReference>
<dbReference type="UniPathway" id="UPA00087">
    <property type="reaction ID" value="UER00173"/>
</dbReference>
<dbReference type="EC" id="5.4.2.7" evidence="6 7"/>
<dbReference type="PIRSF" id="PIRSF001491">
    <property type="entry name" value="Ppentomutase"/>
    <property type="match status" value="1"/>
</dbReference>
<feature type="binding site" evidence="6">
    <location>
        <position position="287"/>
    </location>
    <ligand>
        <name>Mn(2+)</name>
        <dbReference type="ChEBI" id="CHEBI:29035"/>
        <label>2</label>
    </ligand>
</feature>
<evidence type="ECO:0000313" key="9">
    <source>
        <dbReference type="EMBL" id="HHS62749.1"/>
    </source>
</evidence>
<evidence type="ECO:0000259" key="8">
    <source>
        <dbReference type="Pfam" id="PF01676"/>
    </source>
</evidence>
<sequence>MARAIVLILDGVGVGELPDAYRYNDQGSNTLGNLSRAVGGLNLPFLESLGLGNIIEIEGVKRIENPGGFYGKMAEASLGKDSTTGHWELMGVILNKPFPTYPEGFPQKIIKEFEKRIGYKTIGNYPASGTEIIKELGEEHIKKKMPIVYTSADSVFQIACHIDVFSLDELYRFCEIARDLLQGEHGVARVIARPFAGKPPDFYRTKDRKDFSLKPPEPTLLDYAKMTGLEVIAIGKVDDIFAKQGYTKSFHSVNNLECVDFVLKSLKEIEQGLIVANFVQFDMDWGHRNDIKNFAKGMEEIDPGIEKIVKNLKEDDMLFITADHGNDPTTPSTDHSREYVPLLSYFKGKKGKGIGIRKTFCDLARTIARYMKINGLKNGEDFLDVIMG</sequence>
<feature type="binding site" evidence="6">
    <location>
        <position position="282"/>
    </location>
    <ligand>
        <name>Mn(2+)</name>
        <dbReference type="ChEBI" id="CHEBI:29035"/>
        <label>2</label>
    </ligand>
</feature>
<comment type="function">
    <text evidence="6">Isomerase that catalyzes the conversion of deoxy-ribose 1-phosphate (dRib-1-P) and ribose 1-phosphate (Rib-1-P) to deoxy-ribose 5-phosphate (dRib-5-P) and ribose 5-phosphate (Rib-5-P), respectively.</text>
</comment>
<comment type="caution">
    <text evidence="9">The sequence shown here is derived from an EMBL/GenBank/DDBJ whole genome shotgun (WGS) entry which is preliminary data.</text>
</comment>
<dbReference type="GO" id="GO:0030145">
    <property type="term" value="F:manganese ion binding"/>
    <property type="evidence" value="ECO:0007669"/>
    <property type="project" value="UniProtKB-UniRule"/>
</dbReference>
<dbReference type="EMBL" id="DTHJ01000082">
    <property type="protein sequence ID" value="HHS62749.1"/>
    <property type="molecule type" value="Genomic_DNA"/>
</dbReference>
<dbReference type="FunFam" id="3.30.70.1250:FF:000001">
    <property type="entry name" value="Phosphopentomutase"/>
    <property type="match status" value="1"/>
</dbReference>
<feature type="binding site" evidence="6">
    <location>
        <position position="10"/>
    </location>
    <ligand>
        <name>Mn(2+)</name>
        <dbReference type="ChEBI" id="CHEBI:29035"/>
        <label>1</label>
    </ligand>
</feature>
<dbReference type="NCBIfam" id="TIGR01696">
    <property type="entry name" value="deoB"/>
    <property type="match status" value="1"/>
</dbReference>
<evidence type="ECO:0000256" key="4">
    <source>
        <dbReference type="ARBA" id="ARBA00023211"/>
    </source>
</evidence>
<keyword evidence="5 6" id="KW-0413">Isomerase</keyword>
<keyword evidence="3 6" id="KW-0479">Metal-binding</keyword>
<keyword evidence="2 6" id="KW-0963">Cytoplasm</keyword>
<dbReference type="InterPro" id="IPR006124">
    <property type="entry name" value="Metalloenzyme"/>
</dbReference>
<dbReference type="InterPro" id="IPR024052">
    <property type="entry name" value="Phosphopentomutase_DeoB_cap_sf"/>
</dbReference>
<dbReference type="SUPFAM" id="SSF143856">
    <property type="entry name" value="DeoB insert domain-like"/>
    <property type="match status" value="1"/>
</dbReference>
<comment type="catalytic activity">
    <reaction evidence="6">
        <text>2-deoxy-alpha-D-ribose 1-phosphate = 2-deoxy-D-ribose 5-phosphate</text>
        <dbReference type="Rhea" id="RHEA:27658"/>
        <dbReference type="ChEBI" id="CHEBI:57259"/>
        <dbReference type="ChEBI" id="CHEBI:62877"/>
        <dbReference type="EC" id="5.4.2.7"/>
    </reaction>
</comment>
<evidence type="ECO:0000256" key="2">
    <source>
        <dbReference type="ARBA" id="ARBA00022490"/>
    </source>
</evidence>
<feature type="domain" description="Metalloenzyme" evidence="8">
    <location>
        <begin position="3"/>
        <end position="373"/>
    </location>
</feature>
<dbReference type="Pfam" id="PF01676">
    <property type="entry name" value="Metalloenzyme"/>
    <property type="match status" value="1"/>
</dbReference>
<comment type="pathway">
    <text evidence="6">Carbohydrate degradation; 2-deoxy-D-ribose 1-phosphate degradation; D-glyceraldehyde 3-phosphate and acetaldehyde from 2-deoxy-alpha-D-ribose 1-phosphate: step 1/2.</text>
</comment>
<feature type="binding site" evidence="6">
    <location>
        <position position="323"/>
    </location>
    <ligand>
        <name>Mn(2+)</name>
        <dbReference type="ChEBI" id="CHEBI:29035"/>
        <label>1</label>
    </ligand>
</feature>
<organism evidence="9">
    <name type="scientific">candidate division WOR-3 bacterium</name>
    <dbReference type="NCBI Taxonomy" id="2052148"/>
    <lineage>
        <taxon>Bacteria</taxon>
        <taxon>Bacteria division WOR-3</taxon>
    </lineage>
</organism>
<dbReference type="InterPro" id="IPR017850">
    <property type="entry name" value="Alkaline_phosphatase_core_sf"/>
</dbReference>
<dbReference type="CDD" id="cd16009">
    <property type="entry name" value="PPM"/>
    <property type="match status" value="1"/>
</dbReference>
<evidence type="ECO:0000256" key="3">
    <source>
        <dbReference type="ARBA" id="ARBA00022723"/>
    </source>
</evidence>
<keyword evidence="4 6" id="KW-0464">Manganese</keyword>
<comment type="subcellular location">
    <subcellularLocation>
        <location evidence="6">Cytoplasm</location>
    </subcellularLocation>
</comment>
<feature type="binding site" evidence="6">
    <location>
        <position position="335"/>
    </location>
    <ligand>
        <name>Mn(2+)</name>
        <dbReference type="ChEBI" id="CHEBI:29035"/>
        <label>2</label>
    </ligand>
</feature>
<dbReference type="NCBIfam" id="NF003766">
    <property type="entry name" value="PRK05362.1"/>
    <property type="match status" value="1"/>
</dbReference>
<dbReference type="GO" id="GO:0009117">
    <property type="term" value="P:nucleotide metabolic process"/>
    <property type="evidence" value="ECO:0007669"/>
    <property type="project" value="UniProtKB-UniRule"/>
</dbReference>
<evidence type="ECO:0000256" key="6">
    <source>
        <dbReference type="HAMAP-Rule" id="MF_00740"/>
    </source>
</evidence>
<comment type="catalytic activity">
    <reaction evidence="6">
        <text>alpha-D-ribose 1-phosphate = D-ribose 5-phosphate</text>
        <dbReference type="Rhea" id="RHEA:18793"/>
        <dbReference type="ChEBI" id="CHEBI:57720"/>
        <dbReference type="ChEBI" id="CHEBI:78346"/>
        <dbReference type="EC" id="5.4.2.7"/>
    </reaction>
</comment>
<comment type="cofactor">
    <cofactor evidence="6">
        <name>Mn(2+)</name>
        <dbReference type="ChEBI" id="CHEBI:29035"/>
    </cofactor>
    <text evidence="6">Binds 2 manganese ions.</text>
</comment>
<evidence type="ECO:0000256" key="7">
    <source>
        <dbReference type="NCBIfam" id="TIGR01696"/>
    </source>
</evidence>
<dbReference type="InterPro" id="IPR010045">
    <property type="entry name" value="DeoB"/>
</dbReference>
<feature type="binding site" evidence="6">
    <location>
        <position position="324"/>
    </location>
    <ligand>
        <name>Mn(2+)</name>
        <dbReference type="ChEBI" id="CHEBI:29035"/>
        <label>1</label>
    </ligand>
</feature>